<name>I8T4U4_9GAMM</name>
<evidence type="ECO:0000256" key="1">
    <source>
        <dbReference type="ARBA" id="ARBA00008031"/>
    </source>
</evidence>
<dbReference type="PROSITE" id="PS00909">
    <property type="entry name" value="MR_MLE_2"/>
    <property type="match status" value="1"/>
</dbReference>
<feature type="active site" description="Proton acceptor; specific for (R)-substrate epimerization" evidence="5">
    <location>
        <position position="125"/>
    </location>
</feature>
<dbReference type="InterPro" id="IPR036849">
    <property type="entry name" value="Enolase-like_C_sf"/>
</dbReference>
<dbReference type="InterPro" id="IPR013341">
    <property type="entry name" value="Mandelate_racemase_N_dom"/>
</dbReference>
<keyword evidence="10" id="KW-1185">Reference proteome</keyword>
<comment type="caution">
    <text evidence="9">The sequence shown here is derived from an EMBL/GenBank/DDBJ whole genome shotgun (WGS) entry which is preliminary data.</text>
</comment>
<protein>
    <recommendedName>
        <fullName evidence="7">Dipeptide epimerase</fullName>
        <ecNumber evidence="7">5.1.1.-</ecNumber>
    </recommendedName>
</protein>
<dbReference type="SUPFAM" id="SSF51604">
    <property type="entry name" value="Enolase C-terminal domain-like"/>
    <property type="match status" value="1"/>
</dbReference>
<sequence length="304" mass="32518">MAADVVVVELRQGDRRGRGEAVPYARYGETVDSVIEQINEVSDAISSGLSQSQLQEALAPGAARNAIDCAYWDLAAQQIGQPVHDQLGLGPLPALVSALTVSLDSVEAMHAAALKLRNAPLLKVKVDAEDPETQLLAVRAAAPDARLIVDPNESWTFDILKAMQPILVEARVDLVEQPLPADEDAVLEGFVPLRPICADESCHVAEDLPRLLNRYQAINIKLDKAGGLTGALQLLWNAQSAGMLIMSGCMISSSLGIAPAFHIARHASYVDLDGPLWLEQDYKGGAYLRDGQLVAPEGYVWGGG</sequence>
<evidence type="ECO:0000256" key="3">
    <source>
        <dbReference type="ARBA" id="ARBA00022842"/>
    </source>
</evidence>
<dbReference type="InterPro" id="IPR029017">
    <property type="entry name" value="Enolase-like_N"/>
</dbReference>
<dbReference type="CDD" id="cd03319">
    <property type="entry name" value="L-Ala-DL-Glu_epimerase"/>
    <property type="match status" value="1"/>
</dbReference>
<feature type="binding site" evidence="6">
    <location>
        <position position="199"/>
    </location>
    <ligand>
        <name>Mg(2+)</name>
        <dbReference type="ChEBI" id="CHEBI:18420"/>
    </ligand>
</feature>
<evidence type="ECO:0000313" key="10">
    <source>
        <dbReference type="Proteomes" id="UP000003704"/>
    </source>
</evidence>
<dbReference type="EC" id="5.1.1.-" evidence="7"/>
<dbReference type="Proteomes" id="UP000003704">
    <property type="component" value="Unassembled WGS sequence"/>
</dbReference>
<evidence type="ECO:0000256" key="7">
    <source>
        <dbReference type="RuleBase" id="RU366006"/>
    </source>
</evidence>
<dbReference type="GO" id="GO:0046872">
    <property type="term" value="F:metal ion binding"/>
    <property type="evidence" value="ECO:0007669"/>
    <property type="project" value="UniProtKB-KW"/>
</dbReference>
<dbReference type="InterPro" id="IPR034603">
    <property type="entry name" value="Dipeptide_epimerase"/>
</dbReference>
<dbReference type="PANTHER" id="PTHR48080">
    <property type="entry name" value="D-GALACTONATE DEHYDRATASE-RELATED"/>
    <property type="match status" value="1"/>
</dbReference>
<evidence type="ECO:0000256" key="2">
    <source>
        <dbReference type="ARBA" id="ARBA00022723"/>
    </source>
</evidence>
<feature type="active site" description="Proton acceptor; specific for (S)-substrate epimerization" evidence="5">
    <location>
        <position position="221"/>
    </location>
</feature>
<dbReference type="GO" id="GO:0009063">
    <property type="term" value="P:amino acid catabolic process"/>
    <property type="evidence" value="ECO:0007669"/>
    <property type="project" value="InterPro"/>
</dbReference>
<comment type="cofactor">
    <cofactor evidence="6 7">
        <name>Mg(2+)</name>
        <dbReference type="ChEBI" id="CHEBI:18420"/>
    </cofactor>
    <text evidence="6 7">Binds 1 Mg(2+) ion per subunit.</text>
</comment>
<dbReference type="InterPro" id="IPR018110">
    <property type="entry name" value="Mandel_Rmase/mucon_lact_enz_CS"/>
</dbReference>
<dbReference type="SMART" id="SM00922">
    <property type="entry name" value="MR_MLE"/>
    <property type="match status" value="1"/>
</dbReference>
<evidence type="ECO:0000259" key="8">
    <source>
        <dbReference type="SMART" id="SM00922"/>
    </source>
</evidence>
<dbReference type="SFLD" id="SFLDF00010">
    <property type="entry name" value="dipeptide_epimerase"/>
    <property type="match status" value="1"/>
</dbReference>
<keyword evidence="4 7" id="KW-0413">Isomerase</keyword>
<gene>
    <name evidence="9" type="ORF">WQQ_39530</name>
</gene>
<dbReference type="PANTHER" id="PTHR48080:SF3">
    <property type="entry name" value="ENOLASE SUPERFAMILY MEMBER DDB_G0284701"/>
    <property type="match status" value="1"/>
</dbReference>
<dbReference type="Gene3D" id="3.20.20.120">
    <property type="entry name" value="Enolase-like C-terminal domain"/>
    <property type="match status" value="1"/>
</dbReference>
<dbReference type="InterPro" id="IPR034593">
    <property type="entry name" value="DgoD-like"/>
</dbReference>
<keyword evidence="3 6" id="KW-0460">Magnesium</keyword>
<keyword evidence="2 6" id="KW-0479">Metal-binding</keyword>
<dbReference type="STRING" id="1172194.WQQ_39530"/>
<dbReference type="GO" id="GO:0016855">
    <property type="term" value="F:racemase and epimerase activity, acting on amino acids and derivatives"/>
    <property type="evidence" value="ECO:0007669"/>
    <property type="project" value="UniProtKB-UniRule"/>
</dbReference>
<dbReference type="InterPro" id="IPR029065">
    <property type="entry name" value="Enolase_C-like"/>
</dbReference>
<accession>I8T4U4</accession>
<evidence type="ECO:0000256" key="4">
    <source>
        <dbReference type="ARBA" id="ARBA00023235"/>
    </source>
</evidence>
<dbReference type="SFLD" id="SFLDG00180">
    <property type="entry name" value="muconate_cycloisomerase"/>
    <property type="match status" value="1"/>
</dbReference>
<organism evidence="9 10">
    <name type="scientific">Hydrocarboniphaga effusa AP103</name>
    <dbReference type="NCBI Taxonomy" id="1172194"/>
    <lineage>
        <taxon>Bacteria</taxon>
        <taxon>Pseudomonadati</taxon>
        <taxon>Pseudomonadota</taxon>
        <taxon>Gammaproteobacteria</taxon>
        <taxon>Nevskiales</taxon>
        <taxon>Nevskiaceae</taxon>
        <taxon>Hydrocarboniphaga</taxon>
    </lineage>
</organism>
<dbReference type="Pfam" id="PF13378">
    <property type="entry name" value="MR_MLE_C"/>
    <property type="match status" value="1"/>
</dbReference>
<evidence type="ECO:0000256" key="6">
    <source>
        <dbReference type="PIRSR" id="PIRSR634603-3"/>
    </source>
</evidence>
<dbReference type="InterPro" id="IPR013342">
    <property type="entry name" value="Mandelate_racemase_C"/>
</dbReference>
<dbReference type="AlphaFoldDB" id="I8T4U4"/>
<dbReference type="Gene3D" id="3.30.390.10">
    <property type="entry name" value="Enolase-like, N-terminal domain"/>
    <property type="match status" value="1"/>
</dbReference>
<reference evidence="9 10" key="1">
    <citation type="journal article" date="2012" name="J. Bacteriol.">
        <title>Genome Sequence of n-Alkane-Degrading Hydrocarboniphaga effusa Strain AP103T (ATCC BAA-332T).</title>
        <authorList>
            <person name="Chang H.K."/>
            <person name="Zylstra G.J."/>
            <person name="Chae J.C."/>
        </authorList>
    </citation>
    <scope>NUCLEOTIDE SEQUENCE [LARGE SCALE GENOMIC DNA]</scope>
    <source>
        <strain evidence="9 10">AP103</strain>
    </source>
</reference>
<dbReference type="SUPFAM" id="SSF54826">
    <property type="entry name" value="Enolase N-terminal domain-like"/>
    <property type="match status" value="1"/>
</dbReference>
<dbReference type="Pfam" id="PF02746">
    <property type="entry name" value="MR_MLE_N"/>
    <property type="match status" value="1"/>
</dbReference>
<feature type="binding site" evidence="6">
    <location>
        <position position="176"/>
    </location>
    <ligand>
        <name>Mg(2+)</name>
        <dbReference type="ChEBI" id="CHEBI:18420"/>
    </ligand>
</feature>
<evidence type="ECO:0000313" key="9">
    <source>
        <dbReference type="EMBL" id="EIT68758.1"/>
    </source>
</evidence>
<proteinExistence type="inferred from homology"/>
<feature type="domain" description="Mandelate racemase/muconate lactonizing enzyme C-terminal" evidence="8">
    <location>
        <begin position="106"/>
        <end position="197"/>
    </location>
</feature>
<evidence type="ECO:0000256" key="5">
    <source>
        <dbReference type="PIRSR" id="PIRSR634603-1"/>
    </source>
</evidence>
<dbReference type="SFLD" id="SFLDS00001">
    <property type="entry name" value="Enolase"/>
    <property type="match status" value="1"/>
</dbReference>
<dbReference type="EMBL" id="AKGD01000003">
    <property type="protein sequence ID" value="EIT68758.1"/>
    <property type="molecule type" value="Genomic_DNA"/>
</dbReference>
<dbReference type="PATRIC" id="fig|1172194.4.peg.3835"/>
<comment type="similarity">
    <text evidence="1 7">Belongs to the mandelate racemase/muconate lactonizing enzyme family.</text>
</comment>
<feature type="binding site" evidence="6">
    <location>
        <position position="150"/>
    </location>
    <ligand>
        <name>Mg(2+)</name>
        <dbReference type="ChEBI" id="CHEBI:18420"/>
    </ligand>
</feature>